<reference evidence="1" key="1">
    <citation type="submission" date="2019-03" db="EMBL/GenBank/DDBJ databases">
        <authorList>
            <person name="Mank J."/>
            <person name="Almeida P."/>
        </authorList>
    </citation>
    <scope>NUCLEOTIDE SEQUENCE</scope>
    <source>
        <strain evidence="1">78183</strain>
    </source>
</reference>
<proteinExistence type="predicted"/>
<name>A0A6N2MTJ3_SALVM</name>
<gene>
    <name evidence="1" type="ORF">SVIM_LOCUS417881</name>
</gene>
<dbReference type="EMBL" id="CAADRP010001963">
    <property type="protein sequence ID" value="VFU57741.1"/>
    <property type="molecule type" value="Genomic_DNA"/>
</dbReference>
<dbReference type="AlphaFoldDB" id="A0A6N2MTJ3"/>
<sequence>MWILLNLKTDIQFINQTSRGLLPPLILRFEVLPTANLVSSTEFFSGGYREEVTSCVEMIYLRILSGSRASSSFLLELF</sequence>
<evidence type="ECO:0000313" key="1">
    <source>
        <dbReference type="EMBL" id="VFU57741.1"/>
    </source>
</evidence>
<protein>
    <submittedName>
        <fullName evidence="1">Uncharacterized protein</fullName>
    </submittedName>
</protein>
<organism evidence="1">
    <name type="scientific">Salix viminalis</name>
    <name type="common">Common osier</name>
    <name type="synonym">Basket willow</name>
    <dbReference type="NCBI Taxonomy" id="40686"/>
    <lineage>
        <taxon>Eukaryota</taxon>
        <taxon>Viridiplantae</taxon>
        <taxon>Streptophyta</taxon>
        <taxon>Embryophyta</taxon>
        <taxon>Tracheophyta</taxon>
        <taxon>Spermatophyta</taxon>
        <taxon>Magnoliopsida</taxon>
        <taxon>eudicotyledons</taxon>
        <taxon>Gunneridae</taxon>
        <taxon>Pentapetalae</taxon>
        <taxon>rosids</taxon>
        <taxon>fabids</taxon>
        <taxon>Malpighiales</taxon>
        <taxon>Salicaceae</taxon>
        <taxon>Saliceae</taxon>
        <taxon>Salix</taxon>
    </lineage>
</organism>
<accession>A0A6N2MTJ3</accession>